<dbReference type="InterPro" id="IPR010985">
    <property type="entry name" value="Ribbon_hlx_hlx"/>
</dbReference>
<dbReference type="EMBL" id="UGQB01000004">
    <property type="protein sequence ID" value="STZ09166.1"/>
    <property type="molecule type" value="Genomic_DNA"/>
</dbReference>
<dbReference type="InterPro" id="IPR014795">
    <property type="entry name" value="TacA_1-like"/>
</dbReference>
<keyword evidence="4" id="KW-1185">Reference proteome</keyword>
<dbReference type="AlphaFoldDB" id="A0A378R1G7"/>
<evidence type="ECO:0000313" key="3">
    <source>
        <dbReference type="EMBL" id="STZ09166.1"/>
    </source>
</evidence>
<dbReference type="Proteomes" id="UP000254065">
    <property type="component" value="Unassembled WGS sequence"/>
</dbReference>
<proteinExistence type="inferred from homology"/>
<reference evidence="3 4" key="1">
    <citation type="submission" date="2018-06" db="EMBL/GenBank/DDBJ databases">
        <authorList>
            <consortium name="Pathogen Informatics"/>
            <person name="Doyle S."/>
        </authorList>
    </citation>
    <scope>NUCLEOTIDE SEQUENCE [LARGE SCALE GENOMIC DNA]</scope>
    <source>
        <strain evidence="3 4">NCTC12877</strain>
    </source>
</reference>
<organism evidence="3 4">
    <name type="scientific">Moraxella caprae</name>
    <dbReference type="NCBI Taxonomy" id="90240"/>
    <lineage>
        <taxon>Bacteria</taxon>
        <taxon>Pseudomonadati</taxon>
        <taxon>Pseudomonadota</taxon>
        <taxon>Gammaproteobacteria</taxon>
        <taxon>Moraxellales</taxon>
        <taxon>Moraxellaceae</taxon>
        <taxon>Moraxella</taxon>
    </lineage>
</organism>
<gene>
    <name evidence="3" type="ORF">NCTC12877_02176</name>
</gene>
<evidence type="ECO:0000256" key="2">
    <source>
        <dbReference type="ARBA" id="ARBA00049988"/>
    </source>
</evidence>
<dbReference type="RefSeq" id="WP_036387220.1">
    <property type="nucleotide sequence ID" value="NZ_UGQB01000004.1"/>
</dbReference>
<comment type="similarity">
    <text evidence="2">Belongs to the TacA antitoxin family.</text>
</comment>
<keyword evidence="1" id="KW-1277">Toxin-antitoxin system</keyword>
<sequence length="102" mass="11719">MTAQTQLTQTARFEARVPKHVHDTIKLASQMTGRTMSDFVMSIAYEHAQNALKRHDETMEILRLSKEDSRQVAQNLINPPPMNEAMRRAKAEYEAFVQESKS</sequence>
<dbReference type="Pfam" id="PF08681">
    <property type="entry name" value="TacA1"/>
    <property type="match status" value="1"/>
</dbReference>
<dbReference type="OrthoDB" id="5689325at2"/>
<evidence type="ECO:0000313" key="4">
    <source>
        <dbReference type="Proteomes" id="UP000254065"/>
    </source>
</evidence>
<dbReference type="SUPFAM" id="SSF47598">
    <property type="entry name" value="Ribbon-helix-helix"/>
    <property type="match status" value="1"/>
</dbReference>
<dbReference type="STRING" id="1122244.GCA_000426885_00465"/>
<dbReference type="Gene3D" id="1.20.5.780">
    <property type="entry name" value="Single helix bin"/>
    <property type="match status" value="1"/>
</dbReference>
<accession>A0A378R1G7</accession>
<dbReference type="PANTHER" id="PTHR35401">
    <property type="entry name" value="COPG FAMILY HELIX-TURN-HELIX PROTEIN-RELATED-RELATED"/>
    <property type="match status" value="1"/>
</dbReference>
<name>A0A378R1G7_9GAMM</name>
<protein>
    <submittedName>
        <fullName evidence="3">Uncharacterized protein conserved in bacteria</fullName>
    </submittedName>
</protein>
<dbReference type="PANTHER" id="PTHR35401:SF2">
    <property type="entry name" value="ABC-TYPE TRANSPORT SYSTEM"/>
    <property type="match status" value="1"/>
</dbReference>
<evidence type="ECO:0000256" key="1">
    <source>
        <dbReference type="ARBA" id="ARBA00022649"/>
    </source>
</evidence>
<dbReference type="GO" id="GO:0006355">
    <property type="term" value="P:regulation of DNA-templated transcription"/>
    <property type="evidence" value="ECO:0007669"/>
    <property type="project" value="InterPro"/>
</dbReference>